<dbReference type="KEGG" id="ptm:GSPATT00007286001"/>
<dbReference type="Pfam" id="PF01508">
    <property type="entry name" value="Paramecium_SA"/>
    <property type="match status" value="10"/>
</dbReference>
<evidence type="ECO:0000313" key="3">
    <source>
        <dbReference type="Proteomes" id="UP000000600"/>
    </source>
</evidence>
<dbReference type="OrthoDB" id="289916at2759"/>
<dbReference type="InParanoid" id="A0CGC9"/>
<dbReference type="RefSeq" id="XP_001437243.1">
    <property type="nucleotide sequence ID" value="XM_001437206.1"/>
</dbReference>
<keyword evidence="3" id="KW-1185">Reference proteome</keyword>
<proteinExistence type="predicted"/>
<accession>A0CGC9</accession>
<dbReference type="GeneID" id="5023024"/>
<reference evidence="2 3" key="1">
    <citation type="journal article" date="2006" name="Nature">
        <title>Global trends of whole-genome duplications revealed by the ciliate Paramecium tetraurelia.</title>
        <authorList>
            <consortium name="Genoscope"/>
            <person name="Aury J.-M."/>
            <person name="Jaillon O."/>
            <person name="Duret L."/>
            <person name="Noel B."/>
            <person name="Jubin C."/>
            <person name="Porcel B.M."/>
            <person name="Segurens B."/>
            <person name="Daubin V."/>
            <person name="Anthouard V."/>
            <person name="Aiach N."/>
            <person name="Arnaiz O."/>
            <person name="Billaut A."/>
            <person name="Beisson J."/>
            <person name="Blanc I."/>
            <person name="Bouhouche K."/>
            <person name="Camara F."/>
            <person name="Duharcourt S."/>
            <person name="Guigo R."/>
            <person name="Gogendeau D."/>
            <person name="Katinka M."/>
            <person name="Keller A.-M."/>
            <person name="Kissmehl R."/>
            <person name="Klotz C."/>
            <person name="Koll F."/>
            <person name="Le Moue A."/>
            <person name="Lepere C."/>
            <person name="Malinsky S."/>
            <person name="Nowacki M."/>
            <person name="Nowak J.K."/>
            <person name="Plattner H."/>
            <person name="Poulain J."/>
            <person name="Ruiz F."/>
            <person name="Serrano V."/>
            <person name="Zagulski M."/>
            <person name="Dessen P."/>
            <person name="Betermier M."/>
            <person name="Weissenbach J."/>
            <person name="Scarpelli C."/>
            <person name="Schachter V."/>
            <person name="Sperling L."/>
            <person name="Meyer E."/>
            <person name="Cohen J."/>
            <person name="Wincker P."/>
        </authorList>
    </citation>
    <scope>NUCLEOTIDE SEQUENCE [LARGE SCALE GENOMIC DNA]</scope>
    <source>
        <strain evidence="2 3">Stock d4-2</strain>
    </source>
</reference>
<evidence type="ECO:0000256" key="1">
    <source>
        <dbReference type="SAM" id="SignalP"/>
    </source>
</evidence>
<dbReference type="OMA" id="ATCESYY"/>
<gene>
    <name evidence="2" type="ORF">GSPATT00007286001</name>
</gene>
<feature type="signal peptide" evidence="1">
    <location>
        <begin position="1"/>
        <end position="21"/>
    </location>
</feature>
<sequence length="2476" mass="276518">MKSCAFFCLLVIASCYQVNRSDKCNQCNQLKSQIDCEIGKQDQQDCEWIKDSTTIGGKCQKKLTQENPDVTYKSYCESITQQETNCHLTDGCAYIDKKCVIFAGCSAYRYQRTDDCQAVSYRCISDGNSCINFKECKDYPVDICNVSLSLFGRRMCKWDSIENICRDYKCSDSDEKLITDEQCNQWLKGCITRGIGCWESPLPPCTSYRGNEKKCDQYIGSDGYCEQGQDEMCSAKQCLNAPFEYDTDSDCSRYQKGCITNGKGCIFGTVKPLCSAYFGDNSSCQRYIGSDGQCEGTQDGTNCRARRCEDSPNYSTDEQCRVYQPKCITNGVGCVQNLDLCSNYKGNIKLCLSYKGRDGKCKGDEKDKENRQQCMVRVCNEAPINYSTDEECNDYQINCVTTGFGCVNKIDRKSCANYEGDSEKCLKFVGSDGNCMWVSGNFCTARDCQQAPANQKCNEWKQSCVSNGDGCIMKTQCQKTISQTSCEGTEGCFWQSGCIDGSDCSKFKSEVTCRYTKAKKVLNGILESVKCTWTANGCRELTCDELIGSQYKDDINCKNEMSICISDMKNSCINKYDCSKLYGNKQTCFGYLGYCTNVESADDNSPCITRQCQDNVELTTNQECNDYFPGCVTNGRGCVKYGTSCSQMQGDQSKCIQFFGYLNGSQQNFTTIQCYNIKHANMLSFCMVKSCSVAEQMENDQQCLEFLNGCLYDGKEGCVDPNQATCESYYGNDLFCEQAIVGQNSKKYCFGTSTKGQCVKRECYHKSIAQKNSDCNLFRQDCLLKNTGCVDQTTVTCSDQSGTDGTCQLYYGGIQINNQWSQTQCTRKVNCQQRQCSDIASPNTPEECTNYKSTCRFYLKGTPCIMANDCTGYQIPNTANTDQKRFQYCANIKDRMGLYCGWDIGQFCSIRTCQQIVNGQISGCSSFIQEGKTTGSGFCMLAGSSCLASLTECFYYMVPFDLLTFEEKWKFCVSLKNTKGIQCAYNTVYFSQCSYQDSCETIISATDTKQCNDTLGWKGGQCQKTKNSRCYTTAYVCSSYTIPTLLTYNQKLDFCRSLKVVDLSNKSDGPYIPCTYTDGLTCQDILQCSDIYNPTSHKDCEAYGYKCGYYNKRCYNAVSSCNDVLFTIELTSDSLKSLFCNSMLISTSDGQNYCVLNQAKTGCVESSYNLCVQVDPIPEFWDKQPTNVDTFCLVHTDKTRTTQCISDNGTNCKAGTCEHIPSPHSQGDCDNHIKGCIFLLGKCIAVGSITTQDDCSNVSKVPFSQELIGSSISEKISYCELFKNKNRSVKCTYDQFSDTQNRCVSIQKSCFNYIVPKGIADKYYFCQVKKNLKGFQCKYNGTENYCRDSKCSDAVNPQSQLDCNTMVNQTTCYYLLGTCYNYQNTCSQILVSKENPKYFCSQVRNQNFPCTYMGGDYCVKVNTCESYNVENVVNKLEICNQLQDESLQSCTYLWGNNCVTQKSCSGYDGNADNQKGPQQGQEDAQCLLVKSLNNIRCSKDGTQIRKCKPQVCEDILGINDCLNDSKGCYYYNQKCFKKQQCSQYQPIGDNPEQQQLWCEKVQNVSGVYCKWNGTGCSNRSCSDVQYYTDFYCQQYLSTCKTDGTKCIDMSQDCNQIRTTKQLCGNYLDPNGVDKCISNEPSQTSGRCENRICYDNISAQSDTECNEFMHGCVTRGLGCIPNTEPCTSYRGTKIQCEQFKQLKDKEYVYCSGYVTNQSTSKCKVKICSDNTTATSDEECSYFLKGCRTKGAGCIEESASCAQYQGNYDACLKFKGNYGKDLCFSSGVNTSCRKLECSDINGVDNQSCNQRFDSITCIFDGSKCVKYGLQCTQFQGNHISCANAIAIDGPCKATVMDDFKTSSCTTRVCNDAPNTLKTDIECQKYHPSCYTTGYGCTSIKQCDNIITQSACEGNASCSWTHFCNQQFESCDQIKEVSQTSCFNSKVKNEICAFTDNPAQCRSQNCEDLPHDISSHSVCHQLNPKCTTSGMGCITFGWCSTYKVVQICLYAYGERKCIWDRKENGCRDIKCIDFQGKTVAECESQLNGCLSNGINCISGDSCDEYISQISCIHSKRGPCLWVQNACINYSKCEDAKLKTFQECQNISKYCTTNGSNCIPITFCAQYEKLDSCVYGLDKQCGWNEKCQSFKACSDLKSSDNNICRLYHQECVSDGYQCVEVVQQCSMYKTANACLNVSKEGPCTWDQTDTNCKVKTCEDYQYQSHLECYKANNSCTTNGTTCIQQSTCSSYRQSSCYQGTDGLCIFGLPIKGNSTVQSCRVKECQDIYHEQSNQNCLTFIPGKQCVSNGTNCIPKAKCSTYNTLTACQGGGIESDQQTICAFKPNEKNSQIGSCKTFSSCADAEQDEHTCNTNPSCYWNQNTCVDQTCQTFSNGLNCNPVPSFDGTKYTICLLQNGNCSTSDPKTISESKACFIKSVQTHTWNSNTNHCEACFQGATPQNPGETKIAMIISMLITAFLII</sequence>
<organism evidence="2 3">
    <name type="scientific">Paramecium tetraurelia</name>
    <dbReference type="NCBI Taxonomy" id="5888"/>
    <lineage>
        <taxon>Eukaryota</taxon>
        <taxon>Sar</taxon>
        <taxon>Alveolata</taxon>
        <taxon>Ciliophora</taxon>
        <taxon>Intramacronucleata</taxon>
        <taxon>Oligohymenophorea</taxon>
        <taxon>Peniculida</taxon>
        <taxon>Parameciidae</taxon>
        <taxon>Paramecium</taxon>
    </lineage>
</organism>
<dbReference type="Proteomes" id="UP000000600">
    <property type="component" value="Unassembled WGS sequence"/>
</dbReference>
<dbReference type="EMBL" id="CT868074">
    <property type="protein sequence ID" value="CAK69846.1"/>
    <property type="molecule type" value="Genomic_DNA"/>
</dbReference>
<protein>
    <recommendedName>
        <fullName evidence="4">EGF-like domain-containing protein</fullName>
    </recommendedName>
</protein>
<dbReference type="SMART" id="SM00639">
    <property type="entry name" value="PSA"/>
    <property type="match status" value="24"/>
</dbReference>
<name>A0CGC9_PARTE</name>
<dbReference type="PROSITE" id="PS51257">
    <property type="entry name" value="PROKAR_LIPOPROTEIN"/>
    <property type="match status" value="1"/>
</dbReference>
<evidence type="ECO:0000313" key="2">
    <source>
        <dbReference type="EMBL" id="CAK69846.1"/>
    </source>
</evidence>
<dbReference type="InterPro" id="IPR002895">
    <property type="entry name" value="Paramecium_SA"/>
</dbReference>
<dbReference type="HOGENOM" id="CLU_228307_0_0_1"/>
<feature type="chain" id="PRO_5002623046" description="EGF-like domain-containing protein" evidence="1">
    <location>
        <begin position="22"/>
        <end position="2476"/>
    </location>
</feature>
<keyword evidence="1" id="KW-0732">Signal</keyword>
<evidence type="ECO:0008006" key="4">
    <source>
        <dbReference type="Google" id="ProtNLM"/>
    </source>
</evidence>